<dbReference type="InterPro" id="IPR029058">
    <property type="entry name" value="AB_hydrolase_fold"/>
</dbReference>
<dbReference type="EMBL" id="AMEM01000007">
    <property type="protein sequence ID" value="EKX92066.1"/>
    <property type="molecule type" value="Genomic_DNA"/>
</dbReference>
<keyword evidence="4" id="KW-0812">Transmembrane</keyword>
<dbReference type="STRING" id="1035195.HMPREF9997_00350"/>
<organism evidence="6 7">
    <name type="scientific">Corynebacterium durum F0235</name>
    <dbReference type="NCBI Taxonomy" id="1035195"/>
    <lineage>
        <taxon>Bacteria</taxon>
        <taxon>Bacillati</taxon>
        <taxon>Actinomycetota</taxon>
        <taxon>Actinomycetes</taxon>
        <taxon>Mycobacteriales</taxon>
        <taxon>Corynebacteriaceae</taxon>
        <taxon>Corynebacterium</taxon>
    </lineage>
</organism>
<evidence type="ECO:0000256" key="2">
    <source>
        <dbReference type="ARBA" id="ARBA00022801"/>
    </source>
</evidence>
<dbReference type="Proteomes" id="UP000010445">
    <property type="component" value="Unassembled WGS sequence"/>
</dbReference>
<feature type="transmembrane region" description="Helical" evidence="4">
    <location>
        <begin position="39"/>
        <end position="59"/>
    </location>
</feature>
<evidence type="ECO:0000256" key="4">
    <source>
        <dbReference type="SAM" id="Phobius"/>
    </source>
</evidence>
<feature type="compositionally biased region" description="Basic and acidic residues" evidence="3">
    <location>
        <begin position="324"/>
        <end position="336"/>
    </location>
</feature>
<proteinExistence type="inferred from homology"/>
<sequence>MSMHKIVAVIKRIIYSPWPYIVVVPPLAFYVGILLSNGLWNGWAGFMVALLATVAIAWLGMRKRDIKSIRTVILIVMALIPIGFSGYLCIPSAPTTVAASEDFPETPTRHWNLPTGSNIAYYHLNGGEAAKEKPALLFLHGGPGGSVSHSDVTFFNQFTSRGYDTYLYDQVGSGRSDFIPAQQYSHQRNIDDLAAVLEKIPNDKVIMVGQSYGSTLLASALADPRISPRVAKAVFTEPGGLPLPLEQSEKYLNEHIPQAGKDNPIKQSVDEKQQESNMSLLAKPRILLGFFLMPTANNFISQEEATNLMGPKELNMHSQSSVCPDDRDSLPPITKKDGLRMNLKANVQVNSYKNYNFDMDAFSNNPTPGMLLIGEYTYVNRRTQLAFETAYPAMERVHYFTGLGHHVLETASPGKPSRAFEAIRSFIEETPAPMPNYPREQDFKDFMSENK</sequence>
<dbReference type="GO" id="GO:0004177">
    <property type="term" value="F:aminopeptidase activity"/>
    <property type="evidence" value="ECO:0007669"/>
    <property type="project" value="UniProtKB-EC"/>
</dbReference>
<dbReference type="GO" id="GO:0006508">
    <property type="term" value="P:proteolysis"/>
    <property type="evidence" value="ECO:0007669"/>
    <property type="project" value="InterPro"/>
</dbReference>
<name>L1MMA3_9CORY</name>
<dbReference type="PANTHER" id="PTHR43194">
    <property type="entry name" value="HYDROLASE ALPHA/BETA FOLD FAMILY"/>
    <property type="match status" value="1"/>
</dbReference>
<dbReference type="Gene3D" id="3.40.50.1820">
    <property type="entry name" value="alpha/beta hydrolase"/>
    <property type="match status" value="1"/>
</dbReference>
<keyword evidence="4" id="KW-0472">Membrane</keyword>
<evidence type="ECO:0000259" key="5">
    <source>
        <dbReference type="Pfam" id="PF00561"/>
    </source>
</evidence>
<dbReference type="OrthoDB" id="63519at2"/>
<evidence type="ECO:0000313" key="6">
    <source>
        <dbReference type="EMBL" id="EKX92066.1"/>
    </source>
</evidence>
<dbReference type="SUPFAM" id="SSF53474">
    <property type="entry name" value="alpha/beta-Hydrolases"/>
    <property type="match status" value="1"/>
</dbReference>
<feature type="domain" description="AB hydrolase-1" evidence="5">
    <location>
        <begin position="134"/>
        <end position="248"/>
    </location>
</feature>
<dbReference type="InterPro" id="IPR050228">
    <property type="entry name" value="Carboxylesterase_BioH"/>
</dbReference>
<feature type="transmembrane region" description="Helical" evidence="4">
    <location>
        <begin position="12"/>
        <end position="33"/>
    </location>
</feature>
<reference evidence="6 7" key="1">
    <citation type="submission" date="2012-05" db="EMBL/GenBank/DDBJ databases">
        <authorList>
            <person name="Weinstock G."/>
            <person name="Sodergren E."/>
            <person name="Lobos E.A."/>
            <person name="Fulton L."/>
            <person name="Fulton R."/>
            <person name="Courtney L."/>
            <person name="Fronick C."/>
            <person name="O'Laughlin M."/>
            <person name="Godfrey J."/>
            <person name="Wilson R.M."/>
            <person name="Miner T."/>
            <person name="Farmer C."/>
            <person name="Delehaunty K."/>
            <person name="Cordes M."/>
            <person name="Minx P."/>
            <person name="Tomlinson C."/>
            <person name="Chen J."/>
            <person name="Wollam A."/>
            <person name="Pepin K.H."/>
            <person name="Bhonagiri V."/>
            <person name="Zhang X."/>
            <person name="Suruliraj S."/>
            <person name="Warren W."/>
            <person name="Mitreva M."/>
            <person name="Mardis E.R."/>
            <person name="Wilson R.K."/>
        </authorList>
    </citation>
    <scope>NUCLEOTIDE SEQUENCE [LARGE SCALE GENOMIC DNA]</scope>
    <source>
        <strain evidence="6 7">F0235</strain>
    </source>
</reference>
<gene>
    <name evidence="6" type="ORF">HMPREF9997_00350</name>
</gene>
<evidence type="ECO:0000313" key="7">
    <source>
        <dbReference type="Proteomes" id="UP000010445"/>
    </source>
</evidence>
<dbReference type="AlphaFoldDB" id="L1MMA3"/>
<keyword evidence="2 6" id="KW-0378">Hydrolase</keyword>
<dbReference type="eggNOG" id="COG2267">
    <property type="taxonomic scope" value="Bacteria"/>
</dbReference>
<dbReference type="HOGENOM" id="CLU_528835_0_0_11"/>
<evidence type="ECO:0000256" key="1">
    <source>
        <dbReference type="ARBA" id="ARBA00010088"/>
    </source>
</evidence>
<protein>
    <submittedName>
        <fullName evidence="6">Hydrolase, alpha/beta domain protein</fullName>
    </submittedName>
</protein>
<feature type="transmembrane region" description="Helical" evidence="4">
    <location>
        <begin position="71"/>
        <end position="88"/>
    </location>
</feature>
<dbReference type="InterPro" id="IPR000073">
    <property type="entry name" value="AB_hydrolase_1"/>
</dbReference>
<dbReference type="PATRIC" id="fig|1035195.3.peg.324"/>
<accession>L1MMA3</accession>
<keyword evidence="7" id="KW-1185">Reference proteome</keyword>
<keyword evidence="4" id="KW-1133">Transmembrane helix</keyword>
<dbReference type="InterPro" id="IPR002410">
    <property type="entry name" value="Peptidase_S33"/>
</dbReference>
<dbReference type="PANTHER" id="PTHR43194:SF2">
    <property type="entry name" value="PEROXISOMAL MEMBRANE PROTEIN LPX1"/>
    <property type="match status" value="1"/>
</dbReference>
<dbReference type="PRINTS" id="PR00793">
    <property type="entry name" value="PROAMNOPTASE"/>
</dbReference>
<feature type="region of interest" description="Disordered" evidence="3">
    <location>
        <begin position="316"/>
        <end position="336"/>
    </location>
</feature>
<comment type="caution">
    <text evidence="6">The sequence shown here is derived from an EMBL/GenBank/DDBJ whole genome shotgun (WGS) entry which is preliminary data.</text>
</comment>
<dbReference type="Pfam" id="PF00561">
    <property type="entry name" value="Abhydrolase_1"/>
    <property type="match status" value="1"/>
</dbReference>
<comment type="similarity">
    <text evidence="1">Belongs to the peptidase S33 family.</text>
</comment>
<evidence type="ECO:0000256" key="3">
    <source>
        <dbReference type="SAM" id="MobiDB-lite"/>
    </source>
</evidence>
<dbReference type="RefSeq" id="WP_006062045.1">
    <property type="nucleotide sequence ID" value="NZ_KB290822.1"/>
</dbReference>